<evidence type="ECO:0000256" key="1">
    <source>
        <dbReference type="SAM" id="Phobius"/>
    </source>
</evidence>
<sequence length="292" mass="32293">MEWVLFTLIAMLFWTAVNILDKYIVSHELRDPILTTTIFGVTLYLLFIIFAVLSGTITTSISVIILSLVAGICYTIALLGYYYSMQRLEVSRFVPILAVEPLVISILAFIFFAEKFSWVAYLGILFIVAGSILISHEKASQKKHSKKILLLAFLAMAVFAIRNLLIEAATLVETVPTVMFWFGVGGIIIPIGLIIFHHPHLREKAEKGVQHLIVTGILSAMAMIFFTKAISVGPITLVVAFISTKPLLVFIVATLLSFLHPKILRERISTSILLKKSLATAFIVAGGILVIM</sequence>
<dbReference type="InterPro" id="IPR000620">
    <property type="entry name" value="EamA_dom"/>
</dbReference>
<feature type="domain" description="EamA" evidence="2">
    <location>
        <begin position="3"/>
        <end position="135"/>
    </location>
</feature>
<reference evidence="4" key="1">
    <citation type="submission" date="2017-09" db="EMBL/GenBank/DDBJ databases">
        <title>Depth-based differentiation of microbial function through sediment-hosted aquifers and enrichment of novel symbionts in the deep terrestrial subsurface.</title>
        <authorList>
            <person name="Probst A.J."/>
            <person name="Ladd B."/>
            <person name="Jarett J.K."/>
            <person name="Geller-Mcgrath D.E."/>
            <person name="Sieber C.M.K."/>
            <person name="Emerson J.B."/>
            <person name="Anantharaman K."/>
            <person name="Thomas B.C."/>
            <person name="Malmstrom R."/>
            <person name="Stieglmeier M."/>
            <person name="Klingl A."/>
            <person name="Woyke T."/>
            <person name="Ryan C.M."/>
            <person name="Banfield J.F."/>
        </authorList>
    </citation>
    <scope>NUCLEOTIDE SEQUENCE [LARGE SCALE GENOMIC DNA]</scope>
</reference>
<dbReference type="SUPFAM" id="SSF103481">
    <property type="entry name" value="Multidrug resistance efflux transporter EmrE"/>
    <property type="match status" value="1"/>
</dbReference>
<name>A0A2H0V4F4_9BACT</name>
<keyword evidence="1" id="KW-0472">Membrane</keyword>
<protein>
    <recommendedName>
        <fullName evidence="2">EamA domain-containing protein</fullName>
    </recommendedName>
</protein>
<dbReference type="PANTHER" id="PTHR22911">
    <property type="entry name" value="ACYL-MALONYL CONDENSING ENZYME-RELATED"/>
    <property type="match status" value="1"/>
</dbReference>
<keyword evidence="1" id="KW-1133">Transmembrane helix</keyword>
<evidence type="ECO:0000313" key="3">
    <source>
        <dbReference type="EMBL" id="PIR93977.1"/>
    </source>
</evidence>
<accession>A0A2H0V4F4</accession>
<evidence type="ECO:0000313" key="4">
    <source>
        <dbReference type="Proteomes" id="UP000229901"/>
    </source>
</evidence>
<feature type="transmembrane region" description="Helical" evidence="1">
    <location>
        <begin position="59"/>
        <end position="81"/>
    </location>
</feature>
<keyword evidence="1" id="KW-0812">Transmembrane</keyword>
<dbReference type="EMBL" id="PFAP01000026">
    <property type="protein sequence ID" value="PIR93977.1"/>
    <property type="molecule type" value="Genomic_DNA"/>
</dbReference>
<dbReference type="Proteomes" id="UP000229901">
    <property type="component" value="Unassembled WGS sequence"/>
</dbReference>
<dbReference type="Pfam" id="PF00892">
    <property type="entry name" value="EamA"/>
    <property type="match status" value="1"/>
</dbReference>
<feature type="transmembrane region" description="Helical" evidence="1">
    <location>
        <begin position="272"/>
        <end position="291"/>
    </location>
</feature>
<feature type="transmembrane region" description="Helical" evidence="1">
    <location>
        <begin position="93"/>
        <end position="112"/>
    </location>
</feature>
<proteinExistence type="predicted"/>
<dbReference type="AlphaFoldDB" id="A0A2H0V4F4"/>
<organism evidence="3 4">
    <name type="scientific">Candidatus Falkowbacteria bacterium CG10_big_fil_rev_8_21_14_0_10_39_11</name>
    <dbReference type="NCBI Taxonomy" id="1974565"/>
    <lineage>
        <taxon>Bacteria</taxon>
        <taxon>Candidatus Falkowiibacteriota</taxon>
    </lineage>
</organism>
<gene>
    <name evidence="3" type="ORF">COT97_03695</name>
</gene>
<feature type="transmembrane region" description="Helical" evidence="1">
    <location>
        <begin position="6"/>
        <end position="25"/>
    </location>
</feature>
<feature type="transmembrane region" description="Helical" evidence="1">
    <location>
        <begin position="118"/>
        <end position="136"/>
    </location>
</feature>
<feature type="transmembrane region" description="Helical" evidence="1">
    <location>
        <begin position="32"/>
        <end position="53"/>
    </location>
</feature>
<feature type="transmembrane region" description="Helical" evidence="1">
    <location>
        <begin position="232"/>
        <end position="260"/>
    </location>
</feature>
<feature type="transmembrane region" description="Helical" evidence="1">
    <location>
        <begin position="208"/>
        <end position="226"/>
    </location>
</feature>
<dbReference type="GO" id="GO:0016020">
    <property type="term" value="C:membrane"/>
    <property type="evidence" value="ECO:0007669"/>
    <property type="project" value="InterPro"/>
</dbReference>
<dbReference type="PANTHER" id="PTHR22911:SF137">
    <property type="entry name" value="SOLUTE CARRIER FAMILY 35 MEMBER G2-RELATED"/>
    <property type="match status" value="1"/>
</dbReference>
<feature type="transmembrane region" description="Helical" evidence="1">
    <location>
        <begin position="178"/>
        <end position="196"/>
    </location>
</feature>
<comment type="caution">
    <text evidence="3">The sequence shown here is derived from an EMBL/GenBank/DDBJ whole genome shotgun (WGS) entry which is preliminary data.</text>
</comment>
<feature type="transmembrane region" description="Helical" evidence="1">
    <location>
        <begin position="148"/>
        <end position="166"/>
    </location>
</feature>
<dbReference type="InterPro" id="IPR037185">
    <property type="entry name" value="EmrE-like"/>
</dbReference>
<evidence type="ECO:0000259" key="2">
    <source>
        <dbReference type="Pfam" id="PF00892"/>
    </source>
</evidence>
<dbReference type="Gene3D" id="1.10.3730.20">
    <property type="match status" value="1"/>
</dbReference>